<dbReference type="AlphaFoldDB" id="A0A9D4ZYE2"/>
<protein>
    <submittedName>
        <fullName evidence="1">Uncharacterized protein</fullName>
    </submittedName>
</protein>
<dbReference type="Proteomes" id="UP001058974">
    <property type="component" value="Chromosome 7"/>
</dbReference>
<dbReference type="EMBL" id="JAMSHJ010000007">
    <property type="protein sequence ID" value="KAI5388569.1"/>
    <property type="molecule type" value="Genomic_DNA"/>
</dbReference>
<evidence type="ECO:0000313" key="1">
    <source>
        <dbReference type="EMBL" id="KAI5388569.1"/>
    </source>
</evidence>
<dbReference type="Gramene" id="Psat07G0430800-T1">
    <property type="protein sequence ID" value="KAI5388569.1"/>
    <property type="gene ID" value="KIW84_074308"/>
</dbReference>
<dbReference type="PANTHER" id="PTHR11439">
    <property type="entry name" value="GAG-POL-RELATED RETROTRANSPOSON"/>
    <property type="match status" value="1"/>
</dbReference>
<sequence length="147" mass="16681">MASPLDTHWHTVKRIIRYLSGTLEHGLLLSPSLSAQKFSLRAYSDSDRASDPDDRRSTSGIPFYTPILLCDNLSVAILLHNLVLHARTKHIELYIHFIRERVVAKKLQTRPVPATTQIANTLIKPLGSTMFVKWRSKLKVQCEAHSL</sequence>
<name>A0A9D4ZYE2_PEA</name>
<gene>
    <name evidence="1" type="ORF">KIW84_074308</name>
</gene>
<reference evidence="1 2" key="1">
    <citation type="journal article" date="2022" name="Nat. Genet.">
        <title>Improved pea reference genome and pan-genome highlight genomic features and evolutionary characteristics.</title>
        <authorList>
            <person name="Yang T."/>
            <person name="Liu R."/>
            <person name="Luo Y."/>
            <person name="Hu S."/>
            <person name="Wang D."/>
            <person name="Wang C."/>
            <person name="Pandey M.K."/>
            <person name="Ge S."/>
            <person name="Xu Q."/>
            <person name="Li N."/>
            <person name="Li G."/>
            <person name="Huang Y."/>
            <person name="Saxena R.K."/>
            <person name="Ji Y."/>
            <person name="Li M."/>
            <person name="Yan X."/>
            <person name="He Y."/>
            <person name="Liu Y."/>
            <person name="Wang X."/>
            <person name="Xiang C."/>
            <person name="Varshney R.K."/>
            <person name="Ding H."/>
            <person name="Gao S."/>
            <person name="Zong X."/>
        </authorList>
    </citation>
    <scope>NUCLEOTIDE SEQUENCE [LARGE SCALE GENOMIC DNA]</scope>
    <source>
        <strain evidence="1 2">cv. Zhongwan 6</strain>
    </source>
</reference>
<dbReference type="CDD" id="cd09272">
    <property type="entry name" value="RNase_HI_RT_Ty1"/>
    <property type="match status" value="1"/>
</dbReference>
<accession>A0A9D4ZYE2</accession>
<organism evidence="1 2">
    <name type="scientific">Pisum sativum</name>
    <name type="common">Garden pea</name>
    <name type="synonym">Lathyrus oleraceus</name>
    <dbReference type="NCBI Taxonomy" id="3888"/>
    <lineage>
        <taxon>Eukaryota</taxon>
        <taxon>Viridiplantae</taxon>
        <taxon>Streptophyta</taxon>
        <taxon>Embryophyta</taxon>
        <taxon>Tracheophyta</taxon>
        <taxon>Spermatophyta</taxon>
        <taxon>Magnoliopsida</taxon>
        <taxon>eudicotyledons</taxon>
        <taxon>Gunneridae</taxon>
        <taxon>Pentapetalae</taxon>
        <taxon>rosids</taxon>
        <taxon>fabids</taxon>
        <taxon>Fabales</taxon>
        <taxon>Fabaceae</taxon>
        <taxon>Papilionoideae</taxon>
        <taxon>50 kb inversion clade</taxon>
        <taxon>NPAAA clade</taxon>
        <taxon>Hologalegina</taxon>
        <taxon>IRL clade</taxon>
        <taxon>Fabeae</taxon>
        <taxon>Lathyrus</taxon>
    </lineage>
</organism>
<evidence type="ECO:0000313" key="2">
    <source>
        <dbReference type="Proteomes" id="UP001058974"/>
    </source>
</evidence>
<proteinExistence type="predicted"/>
<dbReference type="PANTHER" id="PTHR11439:SF455">
    <property type="entry name" value="RLK (RECEPTOR-LIKE PROTEIN KINASE) 8, PUTATIVE-RELATED"/>
    <property type="match status" value="1"/>
</dbReference>
<keyword evidence="2" id="KW-1185">Reference proteome</keyword>
<comment type="caution">
    <text evidence="1">The sequence shown here is derived from an EMBL/GenBank/DDBJ whole genome shotgun (WGS) entry which is preliminary data.</text>
</comment>